<dbReference type="SUPFAM" id="SSF57535">
    <property type="entry name" value="Complement control module/SCR domain"/>
    <property type="match status" value="1"/>
</dbReference>
<dbReference type="PROSITE" id="PS50292">
    <property type="entry name" value="PEROXIDASE_3"/>
    <property type="match status" value="1"/>
</dbReference>
<dbReference type="SMART" id="SM00032">
    <property type="entry name" value="CCP"/>
    <property type="match status" value="1"/>
</dbReference>
<dbReference type="STRING" id="137246.A0A401SKL1"/>
<name>A0A401SKL1_CHIPU</name>
<evidence type="ECO:0000256" key="10">
    <source>
        <dbReference type="PROSITE-ProRule" id="PRU00302"/>
    </source>
</evidence>
<keyword evidence="6 9" id="KW-0408">Iron</keyword>
<dbReference type="InterPro" id="IPR035976">
    <property type="entry name" value="Sushi/SCR/CCP_sf"/>
</dbReference>
<dbReference type="InterPro" id="IPR000436">
    <property type="entry name" value="Sushi_SCR_CCP_dom"/>
</dbReference>
<evidence type="ECO:0000256" key="3">
    <source>
        <dbReference type="ARBA" id="ARBA00022723"/>
    </source>
</evidence>
<keyword evidence="10" id="KW-0768">Sushi</keyword>
<evidence type="ECO:0000256" key="4">
    <source>
        <dbReference type="ARBA" id="ARBA00022729"/>
    </source>
</evidence>
<dbReference type="EMBL" id="BEZZ01000332">
    <property type="protein sequence ID" value="GCC30921.1"/>
    <property type="molecule type" value="Genomic_DNA"/>
</dbReference>
<keyword evidence="3 9" id="KW-0479">Metal-binding</keyword>
<evidence type="ECO:0000256" key="6">
    <source>
        <dbReference type="ARBA" id="ARBA00023004"/>
    </source>
</evidence>
<gene>
    <name evidence="14" type="ORF">chiPu_0009375</name>
</gene>
<dbReference type="PANTHER" id="PTHR11475">
    <property type="entry name" value="OXIDASE/PEROXIDASE"/>
    <property type="match status" value="1"/>
</dbReference>
<evidence type="ECO:0000256" key="1">
    <source>
        <dbReference type="ARBA" id="ARBA00001970"/>
    </source>
</evidence>
<dbReference type="PROSITE" id="PS50923">
    <property type="entry name" value="SUSHI"/>
    <property type="match status" value="1"/>
</dbReference>
<dbReference type="OMA" id="CPQHLEC"/>
<evidence type="ECO:0000256" key="12">
    <source>
        <dbReference type="SAM" id="SignalP"/>
    </source>
</evidence>
<dbReference type="AlphaFoldDB" id="A0A401SKL1"/>
<evidence type="ECO:0000313" key="15">
    <source>
        <dbReference type="Proteomes" id="UP000287033"/>
    </source>
</evidence>
<feature type="chain" id="PRO_5019446100" description="Sushi domain-containing protein" evidence="12">
    <location>
        <begin position="24"/>
        <end position="876"/>
    </location>
</feature>
<keyword evidence="11" id="KW-1133">Transmembrane helix</keyword>
<comment type="cofactor">
    <cofactor evidence="1">
        <name>heme b</name>
        <dbReference type="ChEBI" id="CHEBI:60344"/>
    </cofactor>
</comment>
<protein>
    <recommendedName>
        <fullName evidence="13">Sushi domain-containing protein</fullName>
    </recommendedName>
</protein>
<keyword evidence="11" id="KW-0472">Membrane</keyword>
<evidence type="ECO:0000256" key="8">
    <source>
        <dbReference type="ARBA" id="ARBA00061342"/>
    </source>
</evidence>
<dbReference type="Pfam" id="PF03098">
    <property type="entry name" value="An_peroxidase"/>
    <property type="match status" value="1"/>
</dbReference>
<comment type="similarity">
    <text evidence="8">Belongs to the peroxidase family. XPO subfamily.</text>
</comment>
<dbReference type="Gene3D" id="2.10.70.10">
    <property type="entry name" value="Complement Module, domain 1"/>
    <property type="match status" value="1"/>
</dbReference>
<dbReference type="GO" id="GO:0004601">
    <property type="term" value="F:peroxidase activity"/>
    <property type="evidence" value="ECO:0007669"/>
    <property type="project" value="InterPro"/>
</dbReference>
<dbReference type="FunFam" id="1.10.640.10:FF:000001">
    <property type="entry name" value="Peroxidasin homolog"/>
    <property type="match status" value="1"/>
</dbReference>
<organism evidence="14 15">
    <name type="scientific">Chiloscyllium punctatum</name>
    <name type="common">Brownbanded bambooshark</name>
    <name type="synonym">Hemiscyllium punctatum</name>
    <dbReference type="NCBI Taxonomy" id="137246"/>
    <lineage>
        <taxon>Eukaryota</taxon>
        <taxon>Metazoa</taxon>
        <taxon>Chordata</taxon>
        <taxon>Craniata</taxon>
        <taxon>Vertebrata</taxon>
        <taxon>Chondrichthyes</taxon>
        <taxon>Elasmobranchii</taxon>
        <taxon>Galeomorphii</taxon>
        <taxon>Galeoidea</taxon>
        <taxon>Orectolobiformes</taxon>
        <taxon>Hemiscylliidae</taxon>
        <taxon>Chiloscyllium</taxon>
    </lineage>
</organism>
<reference evidence="14 15" key="1">
    <citation type="journal article" date="2018" name="Nat. Ecol. Evol.">
        <title>Shark genomes provide insights into elasmobranch evolution and the origin of vertebrates.</title>
        <authorList>
            <person name="Hara Y"/>
            <person name="Yamaguchi K"/>
            <person name="Onimaru K"/>
            <person name="Kadota M"/>
            <person name="Koyanagi M"/>
            <person name="Keeley SD"/>
            <person name="Tatsumi K"/>
            <person name="Tanaka K"/>
            <person name="Motone F"/>
            <person name="Kageyama Y"/>
            <person name="Nozu R"/>
            <person name="Adachi N"/>
            <person name="Nishimura O"/>
            <person name="Nakagawa R"/>
            <person name="Tanegashima C"/>
            <person name="Kiyatake I"/>
            <person name="Matsumoto R"/>
            <person name="Murakumo K"/>
            <person name="Nishida K"/>
            <person name="Terakita A"/>
            <person name="Kuratani S"/>
            <person name="Sato K"/>
            <person name="Hyodo S Kuraku.S."/>
        </authorList>
    </citation>
    <scope>NUCLEOTIDE SEQUENCE [LARGE SCALE GENOMIC DNA]</scope>
</reference>
<comment type="caution">
    <text evidence="10">Lacks conserved residue(s) required for the propagation of feature annotation.</text>
</comment>
<evidence type="ECO:0000259" key="13">
    <source>
        <dbReference type="PROSITE" id="PS50923"/>
    </source>
</evidence>
<keyword evidence="7" id="KW-1015">Disulfide bond</keyword>
<feature type="transmembrane region" description="Helical" evidence="11">
    <location>
        <begin position="809"/>
        <end position="830"/>
    </location>
</feature>
<dbReference type="GO" id="GO:0005615">
    <property type="term" value="C:extracellular space"/>
    <property type="evidence" value="ECO:0007669"/>
    <property type="project" value="TreeGrafter"/>
</dbReference>
<comment type="caution">
    <text evidence="14">The sequence shown here is derived from an EMBL/GenBank/DDBJ whole genome shotgun (WGS) entry which is preliminary data.</text>
</comment>
<evidence type="ECO:0000256" key="2">
    <source>
        <dbReference type="ARBA" id="ARBA00022617"/>
    </source>
</evidence>
<keyword evidence="15" id="KW-1185">Reference proteome</keyword>
<feature type="signal peptide" evidence="12">
    <location>
        <begin position="1"/>
        <end position="23"/>
    </location>
</feature>
<keyword evidence="5" id="KW-0560">Oxidoreductase</keyword>
<accession>A0A401SKL1</accession>
<feature type="domain" description="Sushi" evidence="13">
    <location>
        <begin position="747"/>
        <end position="801"/>
    </location>
</feature>
<feature type="binding site" description="axial binding residue" evidence="9">
    <location>
        <position position="500"/>
    </location>
    <ligand>
        <name>heme b</name>
        <dbReference type="ChEBI" id="CHEBI:60344"/>
    </ligand>
    <ligandPart>
        <name>Fe</name>
        <dbReference type="ChEBI" id="CHEBI:18248"/>
    </ligandPart>
</feature>
<dbReference type="SUPFAM" id="SSF48113">
    <property type="entry name" value="Heme-dependent peroxidases"/>
    <property type="match status" value="1"/>
</dbReference>
<dbReference type="InterPro" id="IPR037120">
    <property type="entry name" value="Haem_peroxidase_sf_animal"/>
</dbReference>
<evidence type="ECO:0000256" key="11">
    <source>
        <dbReference type="SAM" id="Phobius"/>
    </source>
</evidence>
<dbReference type="PANTHER" id="PTHR11475:SF63">
    <property type="entry name" value="EOSINOPHIL PEROXIDASE"/>
    <property type="match status" value="1"/>
</dbReference>
<dbReference type="PRINTS" id="PR00457">
    <property type="entry name" value="ANPEROXIDASE"/>
</dbReference>
<sequence>MVLNTGIHQFLLLLSCLSSTCTSAEMHPKVPGLVTQRGSGLVNDAIQRALDLVNAAYKRSRDRSKAMLAEGFVSASDLLGFFKHPVAETRTAVRAAELMETAIELIRQMVYTQEKIFMNVTDLLSKLDLQVLAEATGCTSQLRSVTCSNSCLLNKYRTITGICNNRQHSWWGAANVPYTRWLLPEYDDGFSLPKGWVKSKVYNRFPLPLARTVSTAILYTGNENISLDSRYAHILVEWGQWIDHDMDLTPQTASSSSFFDSSDCSSSCDNRGPCFPIQIPDGDPRACESEKCMPFFRSAPACGSGKSGVFSGQLHPREQMNSITSFVDASMVYGSTDSLARKLRNLTNDLGYLAVNQEYSDKGLAYLPFMSKTLQNPCELTRDQSLNTKRSNVPCFLAGDSRANEHLGMQVLHTIFLREHNRIASELHQLNPHWSGEIVYQEARKIIGAYHQVINWKEYIPKILGPDATKQQLPPYKGYDETVDPRISNVFATAAFRFAHVTIHPTVFRLDENYRESPVYPSISLHKSFFSPWRIIEEGGIDPIIRGIILNSAKLQTQTQMMPEELTEKLFQPKESLALDLAALNVQRGRDHGLPSYSAWRQFCGLQEARNLSELIQIFNSTFLAKKLLSVYKTPANIDVWVGAIAEPLLPKARVGELLACLLGKQFQVLRDGDRFWWESDGMFTSQQREELSKVILSRIICDNTRIQRIPVDVFSRNEYPDDFVYCNSSAIPSLNLSLWRENVTDTPCGEVPKAEGAHYFFCNTSIHFECYMGLTLIGPSSLTCDLPTGAWSSTAPICQDTISKSPSLIKMVVIVCGCVFSIILMVTCFQRYRQKHQDRGETVIKCELCIKYFSSDDTRQGTSIGHNTKANSAST</sequence>
<keyword evidence="2 9" id="KW-0349">Heme</keyword>
<dbReference type="GO" id="GO:0006979">
    <property type="term" value="P:response to oxidative stress"/>
    <property type="evidence" value="ECO:0007669"/>
    <property type="project" value="InterPro"/>
</dbReference>
<dbReference type="CDD" id="cd00033">
    <property type="entry name" value="CCP"/>
    <property type="match status" value="1"/>
</dbReference>
<keyword evidence="11" id="KW-0812">Transmembrane</keyword>
<evidence type="ECO:0000256" key="5">
    <source>
        <dbReference type="ARBA" id="ARBA00023002"/>
    </source>
</evidence>
<dbReference type="OrthoDB" id="823504at2759"/>
<dbReference type="GO" id="GO:0046872">
    <property type="term" value="F:metal ion binding"/>
    <property type="evidence" value="ECO:0007669"/>
    <property type="project" value="UniProtKB-KW"/>
</dbReference>
<keyword evidence="4 12" id="KW-0732">Signal</keyword>
<dbReference type="GO" id="GO:0020037">
    <property type="term" value="F:heme binding"/>
    <property type="evidence" value="ECO:0007669"/>
    <property type="project" value="InterPro"/>
</dbReference>
<evidence type="ECO:0000313" key="14">
    <source>
        <dbReference type="EMBL" id="GCC30921.1"/>
    </source>
</evidence>
<dbReference type="InterPro" id="IPR010255">
    <property type="entry name" value="Haem_peroxidase_sf"/>
</dbReference>
<dbReference type="Gene3D" id="1.10.640.10">
    <property type="entry name" value="Haem peroxidase domain superfamily, animal type"/>
    <property type="match status" value="1"/>
</dbReference>
<dbReference type="InterPro" id="IPR019791">
    <property type="entry name" value="Haem_peroxidase_animal"/>
</dbReference>
<evidence type="ECO:0000256" key="9">
    <source>
        <dbReference type="PIRSR" id="PIRSR619791-2"/>
    </source>
</evidence>
<dbReference type="Proteomes" id="UP000287033">
    <property type="component" value="Unassembled WGS sequence"/>
</dbReference>
<evidence type="ECO:0000256" key="7">
    <source>
        <dbReference type="ARBA" id="ARBA00023157"/>
    </source>
</evidence>
<proteinExistence type="inferred from homology"/>